<evidence type="ECO:0000259" key="2">
    <source>
        <dbReference type="Pfam" id="PF04892"/>
    </source>
</evidence>
<gene>
    <name evidence="3" type="ordered locus">Bcell_4222</name>
</gene>
<keyword evidence="1" id="KW-0812">Transmembrane</keyword>
<feature type="transmembrane region" description="Helical" evidence="1">
    <location>
        <begin position="158"/>
        <end position="178"/>
    </location>
</feature>
<dbReference type="PANTHER" id="PTHR36834">
    <property type="entry name" value="MEMBRANE PROTEIN-RELATED"/>
    <property type="match status" value="1"/>
</dbReference>
<feature type="transmembrane region" description="Helical" evidence="1">
    <location>
        <begin position="48"/>
        <end position="70"/>
    </location>
</feature>
<evidence type="ECO:0000256" key="1">
    <source>
        <dbReference type="SAM" id="Phobius"/>
    </source>
</evidence>
<feature type="transmembrane region" description="Helical" evidence="1">
    <location>
        <begin position="127"/>
        <end position="146"/>
    </location>
</feature>
<sequence length="463" mass="53459">MRIQEIMGILREYFLLALLALIVLGIIIFIGYFIVYRKLFKGKKGIPINKLFFGGLFIGYIIMVIGVTFLNRGPSFQGGMNLSLFSTYKEAWHNFSIRHWQFVILNIIMFVPFGILFPLLHSRFQRAIWAIGAALLFTISIESIQLVTAYGNFVLDDLFNNLLGAIIGYGIIIGLITLKSKGIIHSVKYFTPLFLVVISFVSIFTYYHFKEFGNLSIVPLYKANMSEAKITVDKDLNDNGTEVSIYKAPSYTKTAADEFVVDFFEKKNVDSSNMDVIYYQHEGVYWIREGSSHNIWFNFLDGSYSYSDFSYFDEDIELKDVDEEILLENLIQLGIHIPQDASFQKNDTGSYEWIVDKKLIENQLIDGNLGVSYYNDDTVKVIDNQLITYEKVRDVQIKSEQEAYKEILEGNFQHYSENKMIESIHIHRVELTYRLDSKGYYQPVYAFYSTVNGIEHIILIPAM</sequence>
<feature type="transmembrane region" description="Helical" evidence="1">
    <location>
        <begin position="13"/>
        <end position="36"/>
    </location>
</feature>
<dbReference type="STRING" id="649639.Bcell_4222"/>
<keyword evidence="1" id="KW-0472">Membrane</keyword>
<keyword evidence="4" id="KW-1185">Reference proteome</keyword>
<feature type="domain" description="VanZ-like" evidence="2">
    <location>
        <begin position="57"/>
        <end position="173"/>
    </location>
</feature>
<dbReference type="Proteomes" id="UP000001401">
    <property type="component" value="Chromosome"/>
</dbReference>
<dbReference type="InterPro" id="IPR006976">
    <property type="entry name" value="VanZ-like"/>
</dbReference>
<dbReference type="eggNOG" id="COG4767">
    <property type="taxonomic scope" value="Bacteria"/>
</dbReference>
<dbReference type="PANTHER" id="PTHR36834:SF1">
    <property type="entry name" value="INTEGRAL MEMBRANE PROTEIN"/>
    <property type="match status" value="1"/>
</dbReference>
<dbReference type="AlphaFoldDB" id="E6TZ06"/>
<proteinExistence type="predicted"/>
<dbReference type="InterPro" id="IPR053150">
    <property type="entry name" value="Teicoplanin_resist-assoc"/>
</dbReference>
<name>E6TZ06_EVAC2</name>
<dbReference type="RefSeq" id="WP_013490775.1">
    <property type="nucleotide sequence ID" value="NC_014829.1"/>
</dbReference>
<dbReference type="KEGG" id="bco:Bcell_4222"/>
<dbReference type="EMBL" id="CP002394">
    <property type="protein sequence ID" value="ADU32449.1"/>
    <property type="molecule type" value="Genomic_DNA"/>
</dbReference>
<evidence type="ECO:0000313" key="4">
    <source>
        <dbReference type="Proteomes" id="UP000001401"/>
    </source>
</evidence>
<accession>E6TZ06</accession>
<organism evidence="3 4">
    <name type="scientific">Evansella cellulosilytica (strain ATCC 21833 / DSM 2522 / FERM P-1141 / JCM 9156 / N-4)</name>
    <name type="common">Bacillus cellulosilyticus</name>
    <dbReference type="NCBI Taxonomy" id="649639"/>
    <lineage>
        <taxon>Bacteria</taxon>
        <taxon>Bacillati</taxon>
        <taxon>Bacillota</taxon>
        <taxon>Bacilli</taxon>
        <taxon>Bacillales</taxon>
        <taxon>Bacillaceae</taxon>
        <taxon>Evansella</taxon>
    </lineage>
</organism>
<protein>
    <submittedName>
        <fullName evidence="3">VanZ family protein</fullName>
    </submittedName>
</protein>
<evidence type="ECO:0000313" key="3">
    <source>
        <dbReference type="EMBL" id="ADU32449.1"/>
    </source>
</evidence>
<dbReference type="Pfam" id="PF04892">
    <property type="entry name" value="VanZ"/>
    <property type="match status" value="1"/>
</dbReference>
<reference evidence="3" key="1">
    <citation type="submission" date="2010-12" db="EMBL/GenBank/DDBJ databases">
        <title>Complete sequence of Bacillus cellulosilyticus DSM 2522.</title>
        <authorList>
            <consortium name="US DOE Joint Genome Institute"/>
            <person name="Lucas S."/>
            <person name="Copeland A."/>
            <person name="Lapidus A."/>
            <person name="Cheng J.-F."/>
            <person name="Bruce D."/>
            <person name="Goodwin L."/>
            <person name="Pitluck S."/>
            <person name="Chertkov O."/>
            <person name="Detter J.C."/>
            <person name="Han C."/>
            <person name="Tapia R."/>
            <person name="Land M."/>
            <person name="Hauser L."/>
            <person name="Jeffries C."/>
            <person name="Kyrpides N."/>
            <person name="Ivanova N."/>
            <person name="Mikhailova N."/>
            <person name="Brumm P."/>
            <person name="Mead D."/>
            <person name="Woyke T."/>
        </authorList>
    </citation>
    <scope>NUCLEOTIDE SEQUENCE [LARGE SCALE GENOMIC DNA]</scope>
    <source>
        <strain evidence="3">DSM 2522</strain>
    </source>
</reference>
<dbReference type="HOGENOM" id="CLU_044827_0_0_9"/>
<feature type="transmembrane region" description="Helical" evidence="1">
    <location>
        <begin position="100"/>
        <end position="120"/>
    </location>
</feature>
<dbReference type="OrthoDB" id="9805025at2"/>
<feature type="transmembrane region" description="Helical" evidence="1">
    <location>
        <begin position="190"/>
        <end position="209"/>
    </location>
</feature>
<keyword evidence="1" id="KW-1133">Transmembrane helix</keyword>